<reference evidence="4" key="1">
    <citation type="submission" date="2025-08" db="UniProtKB">
        <authorList>
            <consortium name="RefSeq"/>
        </authorList>
    </citation>
    <scope>IDENTIFICATION</scope>
</reference>
<evidence type="ECO:0000313" key="3">
    <source>
        <dbReference type="Proteomes" id="UP000694888"/>
    </source>
</evidence>
<keyword evidence="2" id="KW-0732">Signal</keyword>
<gene>
    <name evidence="4" type="primary">LOC106012436</name>
</gene>
<feature type="region of interest" description="Disordered" evidence="1">
    <location>
        <begin position="59"/>
        <end position="80"/>
    </location>
</feature>
<evidence type="ECO:0000256" key="1">
    <source>
        <dbReference type="SAM" id="MobiDB-lite"/>
    </source>
</evidence>
<evidence type="ECO:0000313" key="4">
    <source>
        <dbReference type="RefSeq" id="XP_012940875.1"/>
    </source>
</evidence>
<organism evidence="3 4">
    <name type="scientific">Aplysia californica</name>
    <name type="common">California sea hare</name>
    <dbReference type="NCBI Taxonomy" id="6500"/>
    <lineage>
        <taxon>Eukaryota</taxon>
        <taxon>Metazoa</taxon>
        <taxon>Spiralia</taxon>
        <taxon>Lophotrochozoa</taxon>
        <taxon>Mollusca</taxon>
        <taxon>Gastropoda</taxon>
        <taxon>Heterobranchia</taxon>
        <taxon>Euthyneura</taxon>
        <taxon>Tectipleura</taxon>
        <taxon>Aplysiida</taxon>
        <taxon>Aplysioidea</taxon>
        <taxon>Aplysiidae</taxon>
        <taxon>Aplysia</taxon>
    </lineage>
</organism>
<feature type="signal peptide" evidence="2">
    <location>
        <begin position="1"/>
        <end position="19"/>
    </location>
</feature>
<protein>
    <submittedName>
        <fullName evidence="4">Uncharacterized protein LOC106012436</fullName>
    </submittedName>
</protein>
<feature type="region of interest" description="Disordered" evidence="1">
    <location>
        <begin position="96"/>
        <end position="147"/>
    </location>
</feature>
<feature type="non-terminal residue" evidence="4">
    <location>
        <position position="147"/>
    </location>
</feature>
<feature type="chain" id="PRO_5045310692" evidence="2">
    <location>
        <begin position="20"/>
        <end position="147"/>
    </location>
</feature>
<dbReference type="GeneID" id="106012436"/>
<feature type="compositionally biased region" description="Acidic residues" evidence="1">
    <location>
        <begin position="59"/>
        <end position="72"/>
    </location>
</feature>
<evidence type="ECO:0000256" key="2">
    <source>
        <dbReference type="SAM" id="SignalP"/>
    </source>
</evidence>
<keyword evidence="3" id="KW-1185">Reference proteome</keyword>
<proteinExistence type="predicted"/>
<dbReference type="RefSeq" id="XP_012940875.1">
    <property type="nucleotide sequence ID" value="XM_013085421.2"/>
</dbReference>
<accession>A0ABM1A4V3</accession>
<sequence length="147" mass="16415">MAMVIRLTVCLAILAMAYGHLEDDAVATTSEGSYEEDRFETSEESNYAQNLIDDYFGSEESYEESYEGDNYETNDGYGEGTDLYDVMQKDVGYTDDTEQAYNDQPAEGAEWVSPYDVQGQQPQPGGRTGGFGTPVFVRPNKPRRRPA</sequence>
<dbReference type="Proteomes" id="UP000694888">
    <property type="component" value="Unplaced"/>
</dbReference>
<name>A0ABM1A4V3_APLCA</name>